<keyword evidence="3" id="KW-0328">Glycosyltransferase</keyword>
<feature type="domain" description="Glycosyltransferase RgtA/B/C/D-like" evidence="9">
    <location>
        <begin position="87"/>
        <end position="238"/>
    </location>
</feature>
<name>A0A1F5HC02_9BACT</name>
<comment type="subcellular location">
    <subcellularLocation>
        <location evidence="1">Cell membrane</location>
        <topology evidence="1">Multi-pass membrane protein</topology>
    </subcellularLocation>
</comment>
<dbReference type="GO" id="GO:0009103">
    <property type="term" value="P:lipopolysaccharide biosynthetic process"/>
    <property type="evidence" value="ECO:0007669"/>
    <property type="project" value="UniProtKB-ARBA"/>
</dbReference>
<evidence type="ECO:0000256" key="1">
    <source>
        <dbReference type="ARBA" id="ARBA00004651"/>
    </source>
</evidence>
<evidence type="ECO:0000259" key="9">
    <source>
        <dbReference type="Pfam" id="PF13231"/>
    </source>
</evidence>
<feature type="transmembrane region" description="Helical" evidence="8">
    <location>
        <begin position="194"/>
        <end position="222"/>
    </location>
</feature>
<evidence type="ECO:0000256" key="7">
    <source>
        <dbReference type="ARBA" id="ARBA00023136"/>
    </source>
</evidence>
<comment type="caution">
    <text evidence="10">The sequence shown here is derived from an EMBL/GenBank/DDBJ whole genome shotgun (WGS) entry which is preliminary data.</text>
</comment>
<dbReference type="InterPro" id="IPR050297">
    <property type="entry name" value="LipidA_mod_glycosyltrf_83"/>
</dbReference>
<sequence>MSKSGFYLLLALIAFLSLTLRLINYDRLPPFKETMDEFMYPWAGITFLTKGTPSSWSMFPSYGEEHTVGLFSSWGIGYYIVSPWMEKPPLYPLITGIVALMFGQDNLQEVRLSTIRLVPITLSVITIILIGLVTQRLFNSIAALIAASLYATIPTIVMANRLSITENLLTPITLLALLIFSLRTKGKWQTAKPYLLGLCSGLALLTKDIGVFLPIALIGILLLKKKWRYVVIISIISLVSGLIHPLIGLYYDWDLFLAVLEDYRKAHSLGLPQIIYSIIQYPVIGHKEKIFLDGSILAGYLLLFTSPFWLLKNTKNDDNFKLFLAIPFSLLSVSAILEGGDVTFYGWHYFPFFPFLVIVLAKLLHDLWQNPDLLKSLFFYLIIGSSTIRFFLLLTPQLAKTWQWILAVPLLILTGSFFLKPAYQKIILMTIFIIFLAVNIIIILNLDQIYPSSPQPFD</sequence>
<feature type="transmembrane region" description="Helical" evidence="8">
    <location>
        <begin position="426"/>
        <end position="446"/>
    </location>
</feature>
<evidence type="ECO:0000313" key="10">
    <source>
        <dbReference type="EMBL" id="OGE01714.1"/>
    </source>
</evidence>
<evidence type="ECO:0000256" key="5">
    <source>
        <dbReference type="ARBA" id="ARBA00022692"/>
    </source>
</evidence>
<evidence type="ECO:0000313" key="11">
    <source>
        <dbReference type="Proteomes" id="UP000176751"/>
    </source>
</evidence>
<feature type="transmembrane region" description="Helical" evidence="8">
    <location>
        <begin position="229"/>
        <end position="251"/>
    </location>
</feature>
<keyword evidence="7 8" id="KW-0472">Membrane</keyword>
<dbReference type="InterPro" id="IPR038731">
    <property type="entry name" value="RgtA/B/C-like"/>
</dbReference>
<feature type="transmembrane region" description="Helical" evidence="8">
    <location>
        <begin position="290"/>
        <end position="310"/>
    </location>
</feature>
<accession>A0A1F5HC02</accession>
<dbReference type="Pfam" id="PF13231">
    <property type="entry name" value="PMT_2"/>
    <property type="match status" value="1"/>
</dbReference>
<reference evidence="10 11" key="1">
    <citation type="journal article" date="2016" name="Nat. Commun.">
        <title>Thousands of microbial genomes shed light on interconnected biogeochemical processes in an aquifer system.</title>
        <authorList>
            <person name="Anantharaman K."/>
            <person name="Brown C.T."/>
            <person name="Hug L.A."/>
            <person name="Sharon I."/>
            <person name="Castelle C.J."/>
            <person name="Probst A.J."/>
            <person name="Thomas B.C."/>
            <person name="Singh A."/>
            <person name="Wilkins M.J."/>
            <person name="Karaoz U."/>
            <person name="Brodie E.L."/>
            <person name="Williams K.H."/>
            <person name="Hubbard S.S."/>
            <person name="Banfield J.F."/>
        </authorList>
    </citation>
    <scope>NUCLEOTIDE SEQUENCE [LARGE SCALE GENOMIC DNA]</scope>
</reference>
<evidence type="ECO:0000256" key="4">
    <source>
        <dbReference type="ARBA" id="ARBA00022679"/>
    </source>
</evidence>
<dbReference type="GO" id="GO:0005886">
    <property type="term" value="C:plasma membrane"/>
    <property type="evidence" value="ECO:0007669"/>
    <property type="project" value="UniProtKB-SubCell"/>
</dbReference>
<dbReference type="PANTHER" id="PTHR33908">
    <property type="entry name" value="MANNOSYLTRANSFERASE YKCB-RELATED"/>
    <property type="match status" value="1"/>
</dbReference>
<feature type="transmembrane region" description="Helical" evidence="8">
    <location>
        <begin position="322"/>
        <end position="340"/>
    </location>
</feature>
<evidence type="ECO:0000256" key="3">
    <source>
        <dbReference type="ARBA" id="ARBA00022676"/>
    </source>
</evidence>
<dbReference type="AlphaFoldDB" id="A0A1F5HC02"/>
<feature type="transmembrane region" description="Helical" evidence="8">
    <location>
        <begin position="401"/>
        <end position="419"/>
    </location>
</feature>
<dbReference type="STRING" id="1797737.A2196_02400"/>
<feature type="transmembrane region" description="Helical" evidence="8">
    <location>
        <begin position="138"/>
        <end position="157"/>
    </location>
</feature>
<feature type="transmembrane region" description="Helical" evidence="8">
    <location>
        <begin position="377"/>
        <end position="395"/>
    </location>
</feature>
<organism evidence="10 11">
    <name type="scientific">Candidatus Curtissbacteria bacterium RIFOXYA1_FULL_41_14</name>
    <dbReference type="NCBI Taxonomy" id="1797737"/>
    <lineage>
        <taxon>Bacteria</taxon>
        <taxon>Candidatus Curtissiibacteriota</taxon>
    </lineage>
</organism>
<keyword evidence="4" id="KW-0808">Transferase</keyword>
<dbReference type="EMBL" id="MFCA01000025">
    <property type="protein sequence ID" value="OGE01714.1"/>
    <property type="molecule type" value="Genomic_DNA"/>
</dbReference>
<evidence type="ECO:0000256" key="6">
    <source>
        <dbReference type="ARBA" id="ARBA00022989"/>
    </source>
</evidence>
<feature type="transmembrane region" description="Helical" evidence="8">
    <location>
        <begin position="114"/>
        <end position="132"/>
    </location>
</feature>
<protein>
    <recommendedName>
        <fullName evidence="9">Glycosyltransferase RgtA/B/C/D-like domain-containing protein</fullName>
    </recommendedName>
</protein>
<dbReference type="Proteomes" id="UP000176751">
    <property type="component" value="Unassembled WGS sequence"/>
</dbReference>
<dbReference type="PANTHER" id="PTHR33908:SF11">
    <property type="entry name" value="MEMBRANE PROTEIN"/>
    <property type="match status" value="1"/>
</dbReference>
<proteinExistence type="predicted"/>
<gene>
    <name evidence="10" type="ORF">A2196_02400</name>
</gene>
<evidence type="ECO:0000256" key="2">
    <source>
        <dbReference type="ARBA" id="ARBA00022475"/>
    </source>
</evidence>
<evidence type="ECO:0000256" key="8">
    <source>
        <dbReference type="SAM" id="Phobius"/>
    </source>
</evidence>
<keyword evidence="2" id="KW-1003">Cell membrane</keyword>
<dbReference type="GO" id="GO:0016763">
    <property type="term" value="F:pentosyltransferase activity"/>
    <property type="evidence" value="ECO:0007669"/>
    <property type="project" value="TreeGrafter"/>
</dbReference>
<keyword evidence="6 8" id="KW-1133">Transmembrane helix</keyword>
<feature type="transmembrane region" description="Helical" evidence="8">
    <location>
        <begin position="346"/>
        <end position="365"/>
    </location>
</feature>
<keyword evidence="5 8" id="KW-0812">Transmembrane</keyword>